<dbReference type="EMBL" id="BAABRL010000012">
    <property type="protein sequence ID" value="GAA5497181.1"/>
    <property type="molecule type" value="Genomic_DNA"/>
</dbReference>
<sequence length="178" mass="19674">MNKLYSGSVILFGLVAPLIVALIALLVISSIKSSLLGDFKKNKLAYQQEQAIQQQITALKNQTAPQLTQFNQWQDLVSDDVYQKISSGIREQASMSPTQTMMITSESRSQAAKNIENILKRNIVGIDIALNGTYKEIQSASLSLETASPNLFLHSFKLTPGRGKLLDLNLTYLAWAKD</sequence>
<dbReference type="RefSeq" id="WP_346189722.1">
    <property type="nucleotide sequence ID" value="NZ_BAABRL010000012.1"/>
</dbReference>
<comment type="caution">
    <text evidence="2">The sequence shown here is derived from an EMBL/GenBank/DDBJ whole genome shotgun (WGS) entry which is preliminary data.</text>
</comment>
<keyword evidence="3" id="KW-1185">Reference proteome</keyword>
<keyword evidence="1" id="KW-1133">Transmembrane helix</keyword>
<reference evidence="2 3" key="1">
    <citation type="submission" date="2024-02" db="EMBL/GenBank/DDBJ databases">
        <title>Rubritalea halochordaticola NBRC 107102.</title>
        <authorList>
            <person name="Ichikawa N."/>
            <person name="Katano-Makiyama Y."/>
            <person name="Hidaka K."/>
        </authorList>
    </citation>
    <scope>NUCLEOTIDE SEQUENCE [LARGE SCALE GENOMIC DNA]</scope>
    <source>
        <strain evidence="2 3">NBRC 107102</strain>
    </source>
</reference>
<accession>A0ABP9V800</accession>
<name>A0ABP9V800_9BACT</name>
<protein>
    <submittedName>
        <fullName evidence="2">Uncharacterized protein</fullName>
    </submittedName>
</protein>
<evidence type="ECO:0000256" key="1">
    <source>
        <dbReference type="SAM" id="Phobius"/>
    </source>
</evidence>
<keyword evidence="1" id="KW-0812">Transmembrane</keyword>
<keyword evidence="1" id="KW-0472">Membrane</keyword>
<feature type="transmembrane region" description="Helical" evidence="1">
    <location>
        <begin position="6"/>
        <end position="31"/>
    </location>
</feature>
<evidence type="ECO:0000313" key="2">
    <source>
        <dbReference type="EMBL" id="GAA5497181.1"/>
    </source>
</evidence>
<dbReference type="Proteomes" id="UP001424741">
    <property type="component" value="Unassembled WGS sequence"/>
</dbReference>
<evidence type="ECO:0000313" key="3">
    <source>
        <dbReference type="Proteomes" id="UP001424741"/>
    </source>
</evidence>
<proteinExistence type="predicted"/>
<gene>
    <name evidence="2" type="ORF">Rhal01_03371</name>
</gene>
<organism evidence="2 3">
    <name type="scientific">Rubritalea halochordaticola</name>
    <dbReference type="NCBI Taxonomy" id="714537"/>
    <lineage>
        <taxon>Bacteria</taxon>
        <taxon>Pseudomonadati</taxon>
        <taxon>Verrucomicrobiota</taxon>
        <taxon>Verrucomicrobiia</taxon>
        <taxon>Verrucomicrobiales</taxon>
        <taxon>Rubritaleaceae</taxon>
        <taxon>Rubritalea</taxon>
    </lineage>
</organism>